<dbReference type="InterPro" id="IPR036390">
    <property type="entry name" value="WH_DNA-bd_sf"/>
</dbReference>
<dbReference type="Pfam" id="PF03551">
    <property type="entry name" value="PadR"/>
    <property type="match status" value="1"/>
</dbReference>
<gene>
    <name evidence="2" type="ORF">CVS27_04880</name>
</gene>
<dbReference type="OrthoDB" id="9814826at2"/>
<dbReference type="AlphaFoldDB" id="A0A2S3ZZX5"/>
<dbReference type="Proteomes" id="UP000237061">
    <property type="component" value="Unassembled WGS sequence"/>
</dbReference>
<feature type="domain" description="Transcription regulator PadR N-terminal" evidence="1">
    <location>
        <begin position="14"/>
        <end position="83"/>
    </location>
</feature>
<dbReference type="SUPFAM" id="SSF46785">
    <property type="entry name" value="Winged helix' DNA-binding domain"/>
    <property type="match status" value="1"/>
</dbReference>
<evidence type="ECO:0000313" key="3">
    <source>
        <dbReference type="Proteomes" id="UP000237061"/>
    </source>
</evidence>
<protein>
    <submittedName>
        <fullName evidence="2">PadR family transcriptional regulator</fullName>
    </submittedName>
</protein>
<evidence type="ECO:0000313" key="2">
    <source>
        <dbReference type="EMBL" id="POH74559.1"/>
    </source>
</evidence>
<keyword evidence="3" id="KW-1185">Reference proteome</keyword>
<dbReference type="PANTHER" id="PTHR43252">
    <property type="entry name" value="TRANSCRIPTIONAL REGULATOR YQJI"/>
    <property type="match status" value="1"/>
</dbReference>
<dbReference type="RefSeq" id="WP_103464604.1">
    <property type="nucleotide sequence ID" value="NZ_PPXB01000004.1"/>
</dbReference>
<evidence type="ECO:0000259" key="1">
    <source>
        <dbReference type="Pfam" id="PF03551"/>
    </source>
</evidence>
<dbReference type="InterPro" id="IPR036388">
    <property type="entry name" value="WH-like_DNA-bd_sf"/>
</dbReference>
<comment type="caution">
    <text evidence="2">The sequence shown here is derived from an EMBL/GenBank/DDBJ whole genome shotgun (WGS) entry which is preliminary data.</text>
</comment>
<accession>A0A2S3ZZX5</accession>
<proteinExistence type="predicted"/>
<name>A0A2S3ZZX5_ARTGL</name>
<dbReference type="InterPro" id="IPR005149">
    <property type="entry name" value="Tscrpt_reg_PadR_N"/>
</dbReference>
<dbReference type="EMBL" id="PPXC01000003">
    <property type="protein sequence ID" value="POH74559.1"/>
    <property type="molecule type" value="Genomic_DNA"/>
</dbReference>
<dbReference type="CDD" id="cd00090">
    <property type="entry name" value="HTH_ARSR"/>
    <property type="match status" value="1"/>
</dbReference>
<dbReference type="PANTHER" id="PTHR43252:SF7">
    <property type="entry name" value="TRANSCRIPTIONAL REGULATOR YQJI"/>
    <property type="match status" value="1"/>
</dbReference>
<sequence>MPPVFAHGALRLYLLAVLEEGPQHGYEIIRALTDRFGGTYSPSAGTVYPRLAKLQEEGLLATTMEGRRTVYSLTPAGRVELEQRRHELTEVQASISASVRRLADDIRVDLQENMRSLRADLAATAENAKTQARQAARTPHSETAVTGRQLKEAEFLLQKFRDDLRLDLRLHAARNGMDELALETMRTVLNQSAIAIRASLRK</sequence>
<dbReference type="Gene3D" id="1.10.10.10">
    <property type="entry name" value="Winged helix-like DNA-binding domain superfamily/Winged helix DNA-binding domain"/>
    <property type="match status" value="1"/>
</dbReference>
<dbReference type="InterPro" id="IPR011991">
    <property type="entry name" value="ArsR-like_HTH"/>
</dbReference>
<organism evidence="2 3">
    <name type="scientific">Arthrobacter glacialis</name>
    <dbReference type="NCBI Taxonomy" id="1664"/>
    <lineage>
        <taxon>Bacteria</taxon>
        <taxon>Bacillati</taxon>
        <taxon>Actinomycetota</taxon>
        <taxon>Actinomycetes</taxon>
        <taxon>Micrococcales</taxon>
        <taxon>Micrococcaceae</taxon>
        <taxon>Arthrobacter</taxon>
    </lineage>
</organism>
<reference evidence="2 3" key="1">
    <citation type="submission" date="2018-01" db="EMBL/GenBank/DDBJ databases">
        <title>Arthrobacter sp. nov., from glaciers in China.</title>
        <authorList>
            <person name="Liu Q."/>
            <person name="Xin Y.-H."/>
        </authorList>
    </citation>
    <scope>NUCLEOTIDE SEQUENCE [LARGE SCALE GENOMIC DNA]</scope>
    <source>
        <strain evidence="2 3">HLT2-12-2</strain>
    </source>
</reference>